<organism evidence="7 8">
    <name type="scientific">Marinospirillum alkaliphilum DSM 21637</name>
    <dbReference type="NCBI Taxonomy" id="1122209"/>
    <lineage>
        <taxon>Bacteria</taxon>
        <taxon>Pseudomonadati</taxon>
        <taxon>Pseudomonadota</taxon>
        <taxon>Gammaproteobacteria</taxon>
        <taxon>Oceanospirillales</taxon>
        <taxon>Oceanospirillaceae</taxon>
        <taxon>Marinospirillum</taxon>
    </lineage>
</organism>
<dbReference type="PANTHER" id="PTHR33931:SF2">
    <property type="entry name" value="HOLIN-LIKE PROTEIN CIDA"/>
    <property type="match status" value="1"/>
</dbReference>
<dbReference type="Proteomes" id="UP000182350">
    <property type="component" value="Unassembled WGS sequence"/>
</dbReference>
<name>A0A1K1X6A1_9GAMM</name>
<protein>
    <submittedName>
        <fullName evidence="7">Putative effector of murein hydrolase LrgA, UPF0299 family</fullName>
    </submittedName>
</protein>
<keyword evidence="2" id="KW-1003">Cell membrane</keyword>
<comment type="subcellular location">
    <subcellularLocation>
        <location evidence="1">Cell membrane</location>
        <topology evidence="1">Multi-pass membrane protein</topology>
    </subcellularLocation>
</comment>
<dbReference type="InterPro" id="IPR005538">
    <property type="entry name" value="LrgA/CidA"/>
</dbReference>
<dbReference type="GO" id="GO:0016787">
    <property type="term" value="F:hydrolase activity"/>
    <property type="evidence" value="ECO:0007669"/>
    <property type="project" value="UniProtKB-KW"/>
</dbReference>
<evidence type="ECO:0000256" key="6">
    <source>
        <dbReference type="SAM" id="Phobius"/>
    </source>
</evidence>
<evidence type="ECO:0000313" key="7">
    <source>
        <dbReference type="EMBL" id="SFX45152.1"/>
    </source>
</evidence>
<dbReference type="STRING" id="1122209.SAMN02745752_01739"/>
<feature type="transmembrane region" description="Helical" evidence="6">
    <location>
        <begin position="82"/>
        <end position="103"/>
    </location>
</feature>
<dbReference type="Pfam" id="PF03788">
    <property type="entry name" value="LrgA"/>
    <property type="match status" value="1"/>
</dbReference>
<keyword evidence="8" id="KW-1185">Reference proteome</keyword>
<dbReference type="RefSeq" id="WP_072325978.1">
    <property type="nucleotide sequence ID" value="NZ_FPJW01000005.1"/>
</dbReference>
<keyword evidence="7" id="KW-0378">Hydrolase</keyword>
<keyword evidence="4 6" id="KW-1133">Transmembrane helix</keyword>
<dbReference type="AlphaFoldDB" id="A0A1K1X6A1"/>
<feature type="transmembrane region" description="Helical" evidence="6">
    <location>
        <begin position="56"/>
        <end position="76"/>
    </location>
</feature>
<evidence type="ECO:0000256" key="3">
    <source>
        <dbReference type="ARBA" id="ARBA00022692"/>
    </source>
</evidence>
<dbReference type="EMBL" id="FPJW01000005">
    <property type="protein sequence ID" value="SFX45152.1"/>
    <property type="molecule type" value="Genomic_DNA"/>
</dbReference>
<evidence type="ECO:0000256" key="1">
    <source>
        <dbReference type="ARBA" id="ARBA00004651"/>
    </source>
</evidence>
<evidence type="ECO:0000256" key="2">
    <source>
        <dbReference type="ARBA" id="ARBA00022475"/>
    </source>
</evidence>
<keyword evidence="5 6" id="KW-0472">Membrane</keyword>
<feature type="transmembrane region" description="Helical" evidence="6">
    <location>
        <begin position="28"/>
        <end position="44"/>
    </location>
</feature>
<evidence type="ECO:0000256" key="5">
    <source>
        <dbReference type="ARBA" id="ARBA00023136"/>
    </source>
</evidence>
<gene>
    <name evidence="7" type="ORF">SAMN02745752_01739</name>
</gene>
<sequence>MLGLLILVVFQLLGTLIAVAGVKLPGPVIGMLLLLMTLLLLRRVPEPLKVTSTQLLKYLPLMLIPPAVGILSQWQVVTSHLLAISVSLIGALLISIPLTAWVLQGLVRRRRVSE</sequence>
<dbReference type="PANTHER" id="PTHR33931">
    <property type="entry name" value="HOLIN-LIKE PROTEIN CIDA-RELATED"/>
    <property type="match status" value="1"/>
</dbReference>
<dbReference type="GO" id="GO:0005886">
    <property type="term" value="C:plasma membrane"/>
    <property type="evidence" value="ECO:0007669"/>
    <property type="project" value="UniProtKB-SubCell"/>
</dbReference>
<accession>A0A1K1X6A1</accession>
<evidence type="ECO:0000313" key="8">
    <source>
        <dbReference type="Proteomes" id="UP000182350"/>
    </source>
</evidence>
<proteinExistence type="predicted"/>
<dbReference type="OrthoDB" id="6120945at2"/>
<reference evidence="7 8" key="1">
    <citation type="submission" date="2016-11" db="EMBL/GenBank/DDBJ databases">
        <authorList>
            <person name="Jaros S."/>
            <person name="Januszkiewicz K."/>
            <person name="Wedrychowicz H."/>
        </authorList>
    </citation>
    <scope>NUCLEOTIDE SEQUENCE [LARGE SCALE GENOMIC DNA]</scope>
    <source>
        <strain evidence="7 8">DSM 21637</strain>
    </source>
</reference>
<evidence type="ECO:0000256" key="4">
    <source>
        <dbReference type="ARBA" id="ARBA00022989"/>
    </source>
</evidence>
<keyword evidence="3 6" id="KW-0812">Transmembrane</keyword>